<name>A0ABM1DTI6_PRICU</name>
<dbReference type="InterPro" id="IPR011042">
    <property type="entry name" value="6-blade_b-propeller_TolB-like"/>
</dbReference>
<reference evidence="7" key="1">
    <citation type="submission" date="2025-08" db="UniProtKB">
        <authorList>
            <consortium name="RefSeq"/>
        </authorList>
    </citation>
    <scope>IDENTIFICATION</scope>
</reference>
<dbReference type="PANTHER" id="PTHR10426:SF88">
    <property type="entry name" value="ADIPOCYTE PLASMA MEMBRANE-ASSOCIATED PROTEIN HEMOMUCIN-RELATED"/>
    <property type="match status" value="1"/>
</dbReference>
<gene>
    <name evidence="7" type="primary">LOC106805962</name>
</gene>
<protein>
    <submittedName>
        <fullName evidence="7">Adipocyte plasma membrane-associated protein-like isoform X2</fullName>
    </submittedName>
</protein>
<feature type="domain" description="Strictosidine synthase conserved region" evidence="5">
    <location>
        <begin position="222"/>
        <end position="308"/>
    </location>
</feature>
<organism evidence="6 7">
    <name type="scientific">Priapulus caudatus</name>
    <name type="common">Priapulid worm</name>
    <dbReference type="NCBI Taxonomy" id="37621"/>
    <lineage>
        <taxon>Eukaryota</taxon>
        <taxon>Metazoa</taxon>
        <taxon>Ecdysozoa</taxon>
        <taxon>Scalidophora</taxon>
        <taxon>Priapulida</taxon>
        <taxon>Priapulimorpha</taxon>
        <taxon>Priapulimorphida</taxon>
        <taxon>Priapulidae</taxon>
        <taxon>Priapulus</taxon>
    </lineage>
</organism>
<dbReference type="PANTHER" id="PTHR10426">
    <property type="entry name" value="STRICTOSIDINE SYNTHASE-RELATED"/>
    <property type="match status" value="1"/>
</dbReference>
<evidence type="ECO:0000256" key="3">
    <source>
        <dbReference type="ARBA" id="ARBA00023180"/>
    </source>
</evidence>
<dbReference type="GeneID" id="106805962"/>
<evidence type="ECO:0000259" key="5">
    <source>
        <dbReference type="Pfam" id="PF03088"/>
    </source>
</evidence>
<dbReference type="Gene3D" id="2.120.10.30">
    <property type="entry name" value="TolB, C-terminal domain"/>
    <property type="match status" value="1"/>
</dbReference>
<dbReference type="InterPro" id="IPR018119">
    <property type="entry name" value="Strictosidine_synth_cons-reg"/>
</dbReference>
<evidence type="ECO:0000256" key="1">
    <source>
        <dbReference type="ARBA" id="ARBA00009191"/>
    </source>
</evidence>
<evidence type="ECO:0000313" key="6">
    <source>
        <dbReference type="Proteomes" id="UP000695022"/>
    </source>
</evidence>
<dbReference type="Pfam" id="PF03088">
    <property type="entry name" value="Str_synth"/>
    <property type="match status" value="1"/>
</dbReference>
<sequence length="434" mass="48691">MLRQRGKAHDKRPVISDLAATLDEIPPIQPDIHEEAERSHTVLLSAYSEPGSPWVSIISVLLLTVVVIPLSFIGLIDMLISSPIEPDRYRMLNPAPLDGVLEANDWLQTSEKLYEGTLERPTAMFAHEGYLYVGSVNNKILRFKNGKNETLHKRNVPCDAVHSEAECGRLQSISLTPAGDLLILDAYKGLYLVNMSTENREVVMLADTFELVEGAKLNYLTDMTVTSKGVLYFTDHSSKFDRMNAIYAWMDKSTGRLLAQGPNLKSSVPHFIFKELHSPSSLCMSPSEEFLLIAEAGKARILRYWVKTTKIGQREILADNLPGFPSIIRPSSAGGYWVGFSGTRQDGQFSLMDLFWPRVALRSTMTKFLPRSFITWMAFNRYGLVIELDQDGNILRSLHDTTGFVVPSVDMLVEHEGFLFIGSDISNYLVKVQL</sequence>
<dbReference type="Proteomes" id="UP000695022">
    <property type="component" value="Unplaced"/>
</dbReference>
<keyword evidence="3" id="KW-0325">Glycoprotein</keyword>
<dbReference type="SUPFAM" id="SSF63829">
    <property type="entry name" value="Calcium-dependent phosphotriesterase"/>
    <property type="match status" value="1"/>
</dbReference>
<accession>A0ABM1DTI6</accession>
<feature type="transmembrane region" description="Helical" evidence="4">
    <location>
        <begin position="54"/>
        <end position="80"/>
    </location>
</feature>
<keyword evidence="2" id="KW-0597">Phosphoprotein</keyword>
<keyword evidence="6" id="KW-1185">Reference proteome</keyword>
<evidence type="ECO:0000313" key="7">
    <source>
        <dbReference type="RefSeq" id="XP_014663257.1"/>
    </source>
</evidence>
<comment type="similarity">
    <text evidence="1">Belongs to the strictosidine synthase family.</text>
</comment>
<evidence type="ECO:0000256" key="2">
    <source>
        <dbReference type="ARBA" id="ARBA00022553"/>
    </source>
</evidence>
<dbReference type="RefSeq" id="XP_014663257.1">
    <property type="nucleotide sequence ID" value="XM_014807771.1"/>
</dbReference>
<keyword evidence="4" id="KW-1133">Transmembrane helix</keyword>
<keyword evidence="4" id="KW-0472">Membrane</keyword>
<evidence type="ECO:0000256" key="4">
    <source>
        <dbReference type="SAM" id="Phobius"/>
    </source>
</evidence>
<proteinExistence type="inferred from homology"/>
<keyword evidence="4" id="KW-0812">Transmembrane</keyword>